<evidence type="ECO:0000256" key="3">
    <source>
        <dbReference type="ARBA" id="ARBA00022989"/>
    </source>
</evidence>
<dbReference type="InterPro" id="IPR049680">
    <property type="entry name" value="FLVCR1-2_SLC49-like"/>
</dbReference>
<organism evidence="6 7">
    <name type="scientific">Dreissena polymorpha</name>
    <name type="common">Zebra mussel</name>
    <name type="synonym">Mytilus polymorpha</name>
    <dbReference type="NCBI Taxonomy" id="45954"/>
    <lineage>
        <taxon>Eukaryota</taxon>
        <taxon>Metazoa</taxon>
        <taxon>Spiralia</taxon>
        <taxon>Lophotrochozoa</taxon>
        <taxon>Mollusca</taxon>
        <taxon>Bivalvia</taxon>
        <taxon>Autobranchia</taxon>
        <taxon>Heteroconchia</taxon>
        <taxon>Euheterodonta</taxon>
        <taxon>Imparidentia</taxon>
        <taxon>Neoheterodontei</taxon>
        <taxon>Myida</taxon>
        <taxon>Dreissenoidea</taxon>
        <taxon>Dreissenidae</taxon>
        <taxon>Dreissena</taxon>
    </lineage>
</organism>
<evidence type="ECO:0000313" key="6">
    <source>
        <dbReference type="EMBL" id="KAH3704563.1"/>
    </source>
</evidence>
<evidence type="ECO:0000256" key="1">
    <source>
        <dbReference type="ARBA" id="ARBA00004141"/>
    </source>
</evidence>
<dbReference type="Gene3D" id="1.20.1250.20">
    <property type="entry name" value="MFS general substrate transporter like domains"/>
    <property type="match status" value="1"/>
</dbReference>
<evidence type="ECO:0000313" key="7">
    <source>
        <dbReference type="Proteomes" id="UP000828390"/>
    </source>
</evidence>
<dbReference type="OrthoDB" id="422206at2759"/>
<dbReference type="GO" id="GO:0022857">
    <property type="term" value="F:transmembrane transporter activity"/>
    <property type="evidence" value="ECO:0007669"/>
    <property type="project" value="InterPro"/>
</dbReference>
<dbReference type="Pfam" id="PF07690">
    <property type="entry name" value="MFS_1"/>
    <property type="match status" value="1"/>
</dbReference>
<comment type="caution">
    <text evidence="6">The sequence shown here is derived from an EMBL/GenBank/DDBJ whole genome shotgun (WGS) entry which is preliminary data.</text>
</comment>
<protein>
    <submittedName>
        <fullName evidence="6">Uncharacterized protein</fullName>
    </submittedName>
</protein>
<evidence type="ECO:0000256" key="4">
    <source>
        <dbReference type="ARBA" id="ARBA00023136"/>
    </source>
</evidence>
<dbReference type="AlphaFoldDB" id="A0A9D3YUT3"/>
<feature type="transmembrane region" description="Helical" evidence="5">
    <location>
        <begin position="437"/>
        <end position="460"/>
    </location>
</feature>
<dbReference type="InterPro" id="IPR011701">
    <property type="entry name" value="MFS"/>
</dbReference>
<feature type="transmembrane region" description="Helical" evidence="5">
    <location>
        <begin position="373"/>
        <end position="397"/>
    </location>
</feature>
<feature type="transmembrane region" description="Helical" evidence="5">
    <location>
        <begin position="403"/>
        <end position="425"/>
    </location>
</feature>
<dbReference type="EMBL" id="JAIWYP010000015">
    <property type="protein sequence ID" value="KAH3704563.1"/>
    <property type="molecule type" value="Genomic_DNA"/>
</dbReference>
<reference evidence="6" key="1">
    <citation type="journal article" date="2019" name="bioRxiv">
        <title>The Genome of the Zebra Mussel, Dreissena polymorpha: A Resource for Invasive Species Research.</title>
        <authorList>
            <person name="McCartney M.A."/>
            <person name="Auch B."/>
            <person name="Kono T."/>
            <person name="Mallez S."/>
            <person name="Zhang Y."/>
            <person name="Obille A."/>
            <person name="Becker A."/>
            <person name="Abrahante J.E."/>
            <person name="Garbe J."/>
            <person name="Badalamenti J.P."/>
            <person name="Herman A."/>
            <person name="Mangelson H."/>
            <person name="Liachko I."/>
            <person name="Sullivan S."/>
            <person name="Sone E.D."/>
            <person name="Koren S."/>
            <person name="Silverstein K.A.T."/>
            <person name="Beckman K.B."/>
            <person name="Gohl D.M."/>
        </authorList>
    </citation>
    <scope>NUCLEOTIDE SEQUENCE</scope>
    <source>
        <strain evidence="6">Duluth1</strain>
        <tissue evidence="6">Whole animal</tissue>
    </source>
</reference>
<keyword evidence="7" id="KW-1185">Reference proteome</keyword>
<name>A0A9D3YUT3_DREPO</name>
<dbReference type="PANTHER" id="PTHR10924">
    <property type="entry name" value="MAJOR FACILITATOR SUPERFAMILY PROTEIN-RELATED"/>
    <property type="match status" value="1"/>
</dbReference>
<feature type="transmembrane region" description="Helical" evidence="5">
    <location>
        <begin position="189"/>
        <end position="207"/>
    </location>
</feature>
<feature type="transmembrane region" description="Helical" evidence="5">
    <location>
        <begin position="54"/>
        <end position="74"/>
    </location>
</feature>
<feature type="transmembrane region" description="Helical" evidence="5">
    <location>
        <begin position="256"/>
        <end position="275"/>
    </location>
</feature>
<accession>A0A9D3YUT3</accession>
<feature type="transmembrane region" description="Helical" evidence="5">
    <location>
        <begin position="342"/>
        <end position="361"/>
    </location>
</feature>
<sequence>MAEENQLLVGGRNGLAYGTVNQSSSSLQDSQQTTLPNVQIQGENNKIKVYKRRWYILTVYGLMSMTQCAVWNTFSPISEVGVHVFGWDTAGLSLLTNWGPIAYVLGTFQFSWLLDKKGLRPACLISAFLVAAGTGLRCITTQRAVATPLIHFGQFLNGLAGPIAMGGPPLISAEWFPPEQRTTATAVGLIWNTLGLAVSFILGPYLVPLRELHPNNTTMNISTIVAQGVVGDNYTNLTNSFIDYDIPKERDDLMLYMYYSCGWSVFCLLLFFTYFPSKPPLPPSPTASMQRLEFKVGLKKLLVNRTFWLLCFAYGVSGGILSCWQGVLDVNLSDHDVSQDMAGWLGFYGVIATCVAALGVAKVADIFAKHTKWFLIGLYLSGGACFIVFVLALISVVPDTAVVLYSTYIIANLLLGASSPLFFEMACEVTYPIAEGITNLVLTLVNNIAGLVFLFVQLIPNIGTMWENWCLLGGIFVCIPVLFLYRESYNRLDIDIIVEEKPKEEVKS</sequence>
<dbReference type="InterPro" id="IPR036259">
    <property type="entry name" value="MFS_trans_sf"/>
</dbReference>
<dbReference type="Proteomes" id="UP000828390">
    <property type="component" value="Unassembled WGS sequence"/>
</dbReference>
<keyword evidence="2 5" id="KW-0812">Transmembrane</keyword>
<comment type="subcellular location">
    <subcellularLocation>
        <location evidence="1">Membrane</location>
        <topology evidence="1">Multi-pass membrane protein</topology>
    </subcellularLocation>
</comment>
<gene>
    <name evidence="6" type="ORF">DPMN_079620</name>
</gene>
<proteinExistence type="predicted"/>
<keyword evidence="3 5" id="KW-1133">Transmembrane helix</keyword>
<dbReference type="SUPFAM" id="SSF103473">
    <property type="entry name" value="MFS general substrate transporter"/>
    <property type="match status" value="1"/>
</dbReference>
<dbReference type="PANTHER" id="PTHR10924:SF27">
    <property type="entry name" value="SOLUTE CARRIER FAMILY 49 MEMBER 4"/>
    <property type="match status" value="1"/>
</dbReference>
<feature type="transmembrane region" description="Helical" evidence="5">
    <location>
        <begin position="94"/>
        <end position="114"/>
    </location>
</feature>
<evidence type="ECO:0000256" key="2">
    <source>
        <dbReference type="ARBA" id="ARBA00022692"/>
    </source>
</evidence>
<feature type="transmembrane region" description="Helical" evidence="5">
    <location>
        <begin position="307"/>
        <end position="327"/>
    </location>
</feature>
<feature type="transmembrane region" description="Helical" evidence="5">
    <location>
        <begin position="466"/>
        <end position="485"/>
    </location>
</feature>
<evidence type="ECO:0000256" key="5">
    <source>
        <dbReference type="SAM" id="Phobius"/>
    </source>
</evidence>
<reference evidence="6" key="2">
    <citation type="submission" date="2020-11" db="EMBL/GenBank/DDBJ databases">
        <authorList>
            <person name="McCartney M.A."/>
            <person name="Auch B."/>
            <person name="Kono T."/>
            <person name="Mallez S."/>
            <person name="Becker A."/>
            <person name="Gohl D.M."/>
            <person name="Silverstein K.A.T."/>
            <person name="Koren S."/>
            <person name="Bechman K.B."/>
            <person name="Herman A."/>
            <person name="Abrahante J.E."/>
            <person name="Garbe J."/>
        </authorList>
    </citation>
    <scope>NUCLEOTIDE SEQUENCE</scope>
    <source>
        <strain evidence="6">Duluth1</strain>
        <tissue evidence="6">Whole animal</tissue>
    </source>
</reference>
<dbReference type="GO" id="GO:0016020">
    <property type="term" value="C:membrane"/>
    <property type="evidence" value="ECO:0007669"/>
    <property type="project" value="UniProtKB-SubCell"/>
</dbReference>
<keyword evidence="4 5" id="KW-0472">Membrane</keyword>